<dbReference type="SUPFAM" id="SSF48371">
    <property type="entry name" value="ARM repeat"/>
    <property type="match status" value="1"/>
</dbReference>
<sequence length="624" mass="70568">MKTSPKSKPKKPTKASPKSDKSDSKKMGQKFEKKTDQKPKKLHSKTGAKKEAPEKKIKRKVSETSSEVPVKKIKKPEGLDALAQPATPLDKKKERQKQKALKAERQKKAKTEDLYALGVEAKKIWEKVRTDKCPMEEKVQLLPQLHALMKGQLSKLVYSHDTVRVVETLITTGDEAVRAMILEELKPELLKMVKTQYAGFLVNKMLKYGTKAQRKQIFQMFESHVAELAKHKFANQTLELYYNDFASTPERQGVLQEFCGPEFRKLKDPGVATVQALLTKHPEKAKFVKQHLHEVVNVLIAKGCYNLGLVHRVIYEYLTVCTPEQRTDLVNQLRDVCVHMVHTEYGKRLTVEAVKYGTTKDRKAIVKSFKGFVVKTCCEDMGYVGILAICDAVDDTKLVGKAILGEMIEAIDELVASGSGRKVLMYLVAARNTTYISKDVIDLLETDTETSKKDPAIRAAELRALISPALVKYVLTNMTELLKDNGKVVFLTCLLNYADGMAPCMSQLAEEAAKPFTSHDDDASLVEAKASHMMLKKLISRDKERYAQDPSQTQNLFSLMLLKAMDEDSWDSFLNCNRGCFLLVNMLETEIEEIREQVQTKMKTFKKTLQKQKTNGAEILRKKL</sequence>
<feature type="repeat" description="Pumilio" evidence="3">
    <location>
        <begin position="184"/>
        <end position="219"/>
    </location>
</feature>
<evidence type="ECO:0000313" key="8">
    <source>
        <dbReference type="Proteomes" id="UP000318571"/>
    </source>
</evidence>
<feature type="compositionally biased region" description="Basic and acidic residues" evidence="5">
    <location>
        <begin position="17"/>
        <end position="39"/>
    </location>
</feature>
<dbReference type="InterPro" id="IPR012959">
    <property type="entry name" value="CPL_dom"/>
</dbReference>
<dbReference type="Proteomes" id="UP000318571">
    <property type="component" value="Chromosome 5"/>
</dbReference>
<keyword evidence="1" id="KW-0677">Repeat</keyword>
<dbReference type="Gene3D" id="1.25.10.10">
    <property type="entry name" value="Leucine-rich Repeat Variant"/>
    <property type="match status" value="2"/>
</dbReference>
<organism evidence="7 8">
    <name type="scientific">Tigriopus californicus</name>
    <name type="common">Marine copepod</name>
    <dbReference type="NCBI Taxonomy" id="6832"/>
    <lineage>
        <taxon>Eukaryota</taxon>
        <taxon>Metazoa</taxon>
        <taxon>Ecdysozoa</taxon>
        <taxon>Arthropoda</taxon>
        <taxon>Crustacea</taxon>
        <taxon>Multicrustacea</taxon>
        <taxon>Hexanauplia</taxon>
        <taxon>Copepoda</taxon>
        <taxon>Harpacticoida</taxon>
        <taxon>Harpacticidae</taxon>
        <taxon>Tigriopus</taxon>
    </lineage>
</organism>
<accession>A0A553PGA3</accession>
<evidence type="ECO:0000259" key="6">
    <source>
        <dbReference type="PROSITE" id="PS50303"/>
    </source>
</evidence>
<name>A0A553PGA3_TIGCA</name>
<dbReference type="PROSITE" id="PS50302">
    <property type="entry name" value="PUM"/>
    <property type="match status" value="1"/>
</dbReference>
<feature type="coiled-coil region" evidence="4">
    <location>
        <begin position="584"/>
        <end position="615"/>
    </location>
</feature>
<dbReference type="STRING" id="6832.A0A553PGA3"/>
<feature type="region of interest" description="Disordered" evidence="5">
    <location>
        <begin position="1"/>
        <end position="107"/>
    </location>
</feature>
<dbReference type="InterPro" id="IPR033133">
    <property type="entry name" value="PUM-HD"/>
</dbReference>
<keyword evidence="4" id="KW-0175">Coiled coil</keyword>
<evidence type="ECO:0000256" key="4">
    <source>
        <dbReference type="SAM" id="Coils"/>
    </source>
</evidence>
<dbReference type="PANTHER" id="PTHR13389:SF0">
    <property type="entry name" value="PUMILIO HOMOLOG 3"/>
    <property type="match status" value="1"/>
</dbReference>
<gene>
    <name evidence="7" type="ORF">TCAL_02671</name>
</gene>
<reference evidence="7 8" key="1">
    <citation type="journal article" date="2018" name="Nat. Ecol. Evol.">
        <title>Genomic signatures of mitonuclear coevolution across populations of Tigriopus californicus.</title>
        <authorList>
            <person name="Barreto F.S."/>
            <person name="Watson E.T."/>
            <person name="Lima T.G."/>
            <person name="Willett C.S."/>
            <person name="Edmands S."/>
            <person name="Li W."/>
            <person name="Burton R.S."/>
        </authorList>
    </citation>
    <scope>NUCLEOTIDE SEQUENCE [LARGE SCALE GENOMIC DNA]</scope>
    <source>
        <strain evidence="7 8">San Diego</strain>
    </source>
</reference>
<dbReference type="InterPro" id="IPR040059">
    <property type="entry name" value="PUM3"/>
</dbReference>
<dbReference type="GO" id="GO:0006417">
    <property type="term" value="P:regulation of translation"/>
    <property type="evidence" value="ECO:0007669"/>
    <property type="project" value="TreeGrafter"/>
</dbReference>
<evidence type="ECO:0000256" key="1">
    <source>
        <dbReference type="ARBA" id="ARBA00022737"/>
    </source>
</evidence>
<evidence type="ECO:0000313" key="7">
    <source>
        <dbReference type="EMBL" id="TRY76694.1"/>
    </source>
</evidence>
<feature type="domain" description="PUM-HD" evidence="6">
    <location>
        <begin position="120"/>
        <end position="482"/>
    </location>
</feature>
<dbReference type="InterPro" id="IPR011989">
    <property type="entry name" value="ARM-like"/>
</dbReference>
<keyword evidence="8" id="KW-1185">Reference proteome</keyword>
<dbReference type="OMA" id="YGPEFSI"/>
<comment type="caution">
    <text evidence="7">The sequence shown here is derived from an EMBL/GenBank/DDBJ whole genome shotgun (WGS) entry which is preliminary data.</text>
</comment>
<dbReference type="GO" id="GO:0003729">
    <property type="term" value="F:mRNA binding"/>
    <property type="evidence" value="ECO:0007669"/>
    <property type="project" value="TreeGrafter"/>
</dbReference>
<dbReference type="Pfam" id="PF00806">
    <property type="entry name" value="PUF"/>
    <property type="match status" value="3"/>
</dbReference>
<dbReference type="AlphaFoldDB" id="A0A553PGA3"/>
<dbReference type="SMART" id="SM00025">
    <property type="entry name" value="Pumilio"/>
    <property type="match status" value="4"/>
</dbReference>
<feature type="compositionally biased region" description="Basic residues" evidence="5">
    <location>
        <begin position="1"/>
        <end position="13"/>
    </location>
</feature>
<evidence type="ECO:0000256" key="3">
    <source>
        <dbReference type="PROSITE-ProRule" id="PRU00317"/>
    </source>
</evidence>
<dbReference type="InterPro" id="IPR016024">
    <property type="entry name" value="ARM-type_fold"/>
</dbReference>
<dbReference type="PROSITE" id="PS50303">
    <property type="entry name" value="PUM_HD"/>
    <property type="match status" value="1"/>
</dbReference>
<evidence type="ECO:0000256" key="2">
    <source>
        <dbReference type="ARBA" id="ARBA00022884"/>
    </source>
</evidence>
<protein>
    <recommendedName>
        <fullName evidence="6">PUM-HD domain-containing protein</fullName>
    </recommendedName>
</protein>
<dbReference type="PANTHER" id="PTHR13389">
    <property type="entry name" value="PUMILIO HOMOLOG 3"/>
    <property type="match status" value="1"/>
</dbReference>
<dbReference type="InterPro" id="IPR001313">
    <property type="entry name" value="Pumilio_RNA-bd_rpt"/>
</dbReference>
<keyword evidence="2" id="KW-0694">RNA-binding</keyword>
<dbReference type="EMBL" id="VCGU01000004">
    <property type="protein sequence ID" value="TRY76694.1"/>
    <property type="molecule type" value="Genomic_DNA"/>
</dbReference>
<dbReference type="Pfam" id="PF08144">
    <property type="entry name" value="CPL"/>
    <property type="match status" value="1"/>
</dbReference>
<dbReference type="GO" id="GO:0005730">
    <property type="term" value="C:nucleolus"/>
    <property type="evidence" value="ECO:0007669"/>
    <property type="project" value="TreeGrafter"/>
</dbReference>
<evidence type="ECO:0000256" key="5">
    <source>
        <dbReference type="SAM" id="MobiDB-lite"/>
    </source>
</evidence>
<proteinExistence type="predicted"/>